<keyword evidence="2" id="KW-1185">Reference proteome</keyword>
<dbReference type="Proteomes" id="UP000445000">
    <property type="component" value="Unassembled WGS sequence"/>
</dbReference>
<dbReference type="GO" id="GO:0008684">
    <property type="term" value="F:2-oxopent-4-enoate hydratase activity"/>
    <property type="evidence" value="ECO:0007669"/>
    <property type="project" value="TreeGrafter"/>
</dbReference>
<dbReference type="GO" id="GO:0005737">
    <property type="term" value="C:cytoplasm"/>
    <property type="evidence" value="ECO:0007669"/>
    <property type="project" value="TreeGrafter"/>
</dbReference>
<evidence type="ECO:0000313" key="1">
    <source>
        <dbReference type="EMBL" id="GFE78740.1"/>
    </source>
</evidence>
<dbReference type="Gene3D" id="3.90.850.10">
    <property type="entry name" value="Fumarylacetoacetase-like, C-terminal domain"/>
    <property type="match status" value="1"/>
</dbReference>
<reference evidence="2" key="1">
    <citation type="submission" date="2020-01" db="EMBL/GenBank/DDBJ databases">
        <title>'Steroidobacter agaridevorans' sp. nov., agar-degrading bacteria isolated from rhizosphere soils.</title>
        <authorList>
            <person name="Ikenaga M."/>
            <person name="Kataoka M."/>
            <person name="Murouchi A."/>
            <person name="Katsuragi S."/>
            <person name="Sakai M."/>
        </authorList>
    </citation>
    <scope>NUCLEOTIDE SEQUENCE [LARGE SCALE GENOMIC DNA]</scope>
    <source>
        <strain evidence="2">YU21-B</strain>
    </source>
</reference>
<dbReference type="EMBL" id="BLJN01000001">
    <property type="protein sequence ID" value="GFE78740.1"/>
    <property type="molecule type" value="Genomic_DNA"/>
</dbReference>
<comment type="caution">
    <text evidence="1">The sequence shown here is derived from an EMBL/GenBank/DDBJ whole genome shotgun (WGS) entry which is preliminary data.</text>
</comment>
<dbReference type="SUPFAM" id="SSF56529">
    <property type="entry name" value="FAH"/>
    <property type="match status" value="1"/>
</dbReference>
<proteinExistence type="predicted"/>
<accession>A0A829Y6B0</accession>
<dbReference type="InterPro" id="IPR050772">
    <property type="entry name" value="Hydratase-Decarb/MhpD_sf"/>
</dbReference>
<dbReference type="PANTHER" id="PTHR30143:SF0">
    <property type="entry name" value="2-KETO-4-PENTENOATE HYDRATASE"/>
    <property type="match status" value="1"/>
</dbReference>
<protein>
    <submittedName>
        <fullName evidence="1">2-keto-4-pentenoate hydratase</fullName>
    </submittedName>
</protein>
<sequence length="278" mass="29597">MSSAVLHGLPGDGAEMIAEQFVRARLAGQSLPQYPGIVPTTLADAYRCQELAIERFPDQVVGWKVARIGAAFAQQFPEERLVGPVFSRNLHTARIGQVVDFPVIEGGFGAVEAEIVLRVNEDAPADKKVWSIDEAAEMVRSFHLGVETAVSPLATLNELGPGAVISDFGNNWGVIVGASIGEWRSIEEIVALTFIDDGFVGRGTAFIRPGALGALAFALSKCAERGRPLRAGDYISTGAITGVHDIRSGQHSRLVFEGCGEVECRAVRAGPYLSGAPR</sequence>
<dbReference type="InterPro" id="IPR036663">
    <property type="entry name" value="Fumarylacetoacetase_C_sf"/>
</dbReference>
<name>A0A829Y6B0_9GAMM</name>
<dbReference type="RefSeq" id="WP_161810601.1">
    <property type="nucleotide sequence ID" value="NZ_BLJN01000001.1"/>
</dbReference>
<evidence type="ECO:0000313" key="2">
    <source>
        <dbReference type="Proteomes" id="UP000445000"/>
    </source>
</evidence>
<organism evidence="1 2">
    <name type="scientific">Steroidobacter agaridevorans</name>
    <dbReference type="NCBI Taxonomy" id="2695856"/>
    <lineage>
        <taxon>Bacteria</taxon>
        <taxon>Pseudomonadati</taxon>
        <taxon>Pseudomonadota</taxon>
        <taxon>Gammaproteobacteria</taxon>
        <taxon>Steroidobacterales</taxon>
        <taxon>Steroidobacteraceae</taxon>
        <taxon>Steroidobacter</taxon>
    </lineage>
</organism>
<dbReference type="PANTHER" id="PTHR30143">
    <property type="entry name" value="ACID HYDRATASE"/>
    <property type="match status" value="1"/>
</dbReference>
<dbReference type="AlphaFoldDB" id="A0A829Y6B0"/>
<gene>
    <name evidence="1" type="primary">mhpD_2</name>
    <name evidence="1" type="ORF">GCM10011487_07400</name>
</gene>